<feature type="chain" id="PRO_5025692593" description="Cellulase" evidence="10">
    <location>
        <begin position="22"/>
        <end position="225"/>
    </location>
</feature>
<dbReference type="Gene3D" id="2.40.40.10">
    <property type="entry name" value="RlpA-like domain"/>
    <property type="match status" value="1"/>
</dbReference>
<dbReference type="PANTHER" id="PTHR39730">
    <property type="entry name" value="ENDOGLUCANASE 1"/>
    <property type="match status" value="1"/>
</dbReference>
<dbReference type="GO" id="GO:0030245">
    <property type="term" value="P:cellulose catabolic process"/>
    <property type="evidence" value="ECO:0007669"/>
    <property type="project" value="UniProtKB-KW"/>
</dbReference>
<evidence type="ECO:0000256" key="2">
    <source>
        <dbReference type="ARBA" id="ARBA00007793"/>
    </source>
</evidence>
<evidence type="ECO:0000313" key="12">
    <source>
        <dbReference type="EMBL" id="KAF2127894.1"/>
    </source>
</evidence>
<dbReference type="SUPFAM" id="SSF50685">
    <property type="entry name" value="Barwin-like endoglucanases"/>
    <property type="match status" value="1"/>
</dbReference>
<dbReference type="OrthoDB" id="10035502at2759"/>
<keyword evidence="4 12" id="KW-0378">Hydrolase</keyword>
<accession>A0A6A6A9Z1</accession>
<evidence type="ECO:0000256" key="4">
    <source>
        <dbReference type="ARBA" id="ARBA00022801"/>
    </source>
</evidence>
<organism evidence="12 13">
    <name type="scientific">Dothidotthia symphoricarpi CBS 119687</name>
    <dbReference type="NCBI Taxonomy" id="1392245"/>
    <lineage>
        <taxon>Eukaryota</taxon>
        <taxon>Fungi</taxon>
        <taxon>Dikarya</taxon>
        <taxon>Ascomycota</taxon>
        <taxon>Pezizomycotina</taxon>
        <taxon>Dothideomycetes</taxon>
        <taxon>Pleosporomycetidae</taxon>
        <taxon>Pleosporales</taxon>
        <taxon>Dothidotthiaceae</taxon>
        <taxon>Dothidotthia</taxon>
    </lineage>
</organism>
<name>A0A6A6A9Z1_9PLEO</name>
<keyword evidence="6" id="KW-0119">Carbohydrate metabolism</keyword>
<dbReference type="InterPro" id="IPR000334">
    <property type="entry name" value="Glyco_hydro_45"/>
</dbReference>
<keyword evidence="7" id="KW-0326">Glycosidase</keyword>
<proteinExistence type="inferred from homology"/>
<comment type="catalytic activity">
    <reaction evidence="1 9">
        <text>Endohydrolysis of (1-&gt;4)-beta-D-glucosidic linkages in cellulose, lichenin and cereal beta-D-glucans.</text>
        <dbReference type="EC" id="3.2.1.4"/>
    </reaction>
</comment>
<evidence type="ECO:0000256" key="5">
    <source>
        <dbReference type="ARBA" id="ARBA00023001"/>
    </source>
</evidence>
<evidence type="ECO:0000259" key="11">
    <source>
        <dbReference type="PROSITE" id="PS01140"/>
    </source>
</evidence>
<dbReference type="Pfam" id="PF02015">
    <property type="entry name" value="Glyco_hydro_45"/>
    <property type="match status" value="1"/>
</dbReference>
<dbReference type="GeneID" id="54406414"/>
<keyword evidence="10" id="KW-0732">Signal</keyword>
<evidence type="ECO:0000256" key="3">
    <source>
        <dbReference type="ARBA" id="ARBA00012601"/>
    </source>
</evidence>
<keyword evidence="5" id="KW-0136">Cellulose degradation</keyword>
<dbReference type="Proteomes" id="UP000799771">
    <property type="component" value="Unassembled WGS sequence"/>
</dbReference>
<feature type="active site" description="Nucleophile" evidence="9">
    <location>
        <position position="31"/>
    </location>
</feature>
<dbReference type="PROSITE" id="PS01140">
    <property type="entry name" value="GLYCOSYL_HYDROL_F45"/>
    <property type="match status" value="1"/>
</dbReference>
<dbReference type="PANTHER" id="PTHR39730:SF1">
    <property type="entry name" value="ENDOGLUCANASE 1"/>
    <property type="match status" value="1"/>
</dbReference>
<feature type="domain" description="Glycosyl hydrolases family 45 active site" evidence="11">
    <location>
        <begin position="26"/>
        <end position="37"/>
    </location>
</feature>
<dbReference type="InterPro" id="IPR036908">
    <property type="entry name" value="RlpA-like_sf"/>
</dbReference>
<protein>
    <recommendedName>
        <fullName evidence="3 9">Cellulase</fullName>
        <ecNumber evidence="3 9">3.2.1.4</ecNumber>
    </recommendedName>
</protein>
<dbReference type="AlphaFoldDB" id="A0A6A6A9Z1"/>
<gene>
    <name evidence="12" type="ORF">P153DRAFT_342834</name>
</gene>
<reference evidence="12" key="1">
    <citation type="journal article" date="2020" name="Stud. Mycol.">
        <title>101 Dothideomycetes genomes: a test case for predicting lifestyles and emergence of pathogens.</title>
        <authorList>
            <person name="Haridas S."/>
            <person name="Albert R."/>
            <person name="Binder M."/>
            <person name="Bloem J."/>
            <person name="Labutti K."/>
            <person name="Salamov A."/>
            <person name="Andreopoulos B."/>
            <person name="Baker S."/>
            <person name="Barry K."/>
            <person name="Bills G."/>
            <person name="Bluhm B."/>
            <person name="Cannon C."/>
            <person name="Castanera R."/>
            <person name="Culley D."/>
            <person name="Daum C."/>
            <person name="Ezra D."/>
            <person name="Gonzalez J."/>
            <person name="Henrissat B."/>
            <person name="Kuo A."/>
            <person name="Liang C."/>
            <person name="Lipzen A."/>
            <person name="Lutzoni F."/>
            <person name="Magnuson J."/>
            <person name="Mondo S."/>
            <person name="Nolan M."/>
            <person name="Ohm R."/>
            <person name="Pangilinan J."/>
            <person name="Park H.-J."/>
            <person name="Ramirez L."/>
            <person name="Alfaro M."/>
            <person name="Sun H."/>
            <person name="Tritt A."/>
            <person name="Yoshinaga Y."/>
            <person name="Zwiers L.-H."/>
            <person name="Turgeon B."/>
            <person name="Goodwin S."/>
            <person name="Spatafora J."/>
            <person name="Crous P."/>
            <person name="Grigoriev I."/>
        </authorList>
    </citation>
    <scope>NUCLEOTIDE SEQUENCE</scope>
    <source>
        <strain evidence="12">CBS 119687</strain>
    </source>
</reference>
<keyword evidence="13" id="KW-1185">Reference proteome</keyword>
<evidence type="ECO:0000256" key="10">
    <source>
        <dbReference type="SAM" id="SignalP"/>
    </source>
</evidence>
<dbReference type="RefSeq" id="XP_033522283.1">
    <property type="nucleotide sequence ID" value="XM_033665982.1"/>
</dbReference>
<comment type="similarity">
    <text evidence="2">Belongs to the glycosyl hydrolase 45 (cellulase K) family.</text>
</comment>
<feature type="signal peptide" evidence="10">
    <location>
        <begin position="1"/>
        <end position="21"/>
    </location>
</feature>
<sequence>MVSLTQIALLALTMGAATIDAQSGKTTRYWDCCKSSCGWPGKANVNQPIRSCDKSDNPLADMNTQSACNGGSAYMCTNQSPWAVNTNLAYGFGAVKLAGGSESTWCCSCYELTFTTGPVAGKKLVIQATNTGSDLGDNHFDLAMPGGGVGIYNACTNQFGAPAQGWGQQYGGISQRSECDSFPTKLKAGCYWRFDWFMNANNPDVTFKQVTCPKAITDKSGCVRN</sequence>
<evidence type="ECO:0000256" key="6">
    <source>
        <dbReference type="ARBA" id="ARBA00023277"/>
    </source>
</evidence>
<dbReference type="EMBL" id="ML977509">
    <property type="protein sequence ID" value="KAF2127894.1"/>
    <property type="molecule type" value="Genomic_DNA"/>
</dbReference>
<dbReference type="GO" id="GO:0008810">
    <property type="term" value="F:cellulase activity"/>
    <property type="evidence" value="ECO:0007669"/>
    <property type="project" value="UniProtKB-EC"/>
</dbReference>
<evidence type="ECO:0000256" key="8">
    <source>
        <dbReference type="ARBA" id="ARBA00023326"/>
    </source>
</evidence>
<evidence type="ECO:0000256" key="7">
    <source>
        <dbReference type="ARBA" id="ARBA00023295"/>
    </source>
</evidence>
<dbReference type="InterPro" id="IPR052288">
    <property type="entry name" value="GH45_Enzymes"/>
</dbReference>
<evidence type="ECO:0000256" key="1">
    <source>
        <dbReference type="ARBA" id="ARBA00000966"/>
    </source>
</evidence>
<keyword evidence="8" id="KW-0624">Polysaccharide degradation</keyword>
<dbReference type="EC" id="3.2.1.4" evidence="3 9"/>
<evidence type="ECO:0000313" key="13">
    <source>
        <dbReference type="Proteomes" id="UP000799771"/>
    </source>
</evidence>
<evidence type="ECO:0000256" key="9">
    <source>
        <dbReference type="PROSITE-ProRule" id="PRU10069"/>
    </source>
</evidence>